<dbReference type="Proteomes" id="UP000799771">
    <property type="component" value="Unassembled WGS sequence"/>
</dbReference>
<dbReference type="EMBL" id="ML977532">
    <property type="protein sequence ID" value="KAF2123300.1"/>
    <property type="molecule type" value="Genomic_DNA"/>
</dbReference>
<dbReference type="Gene3D" id="3.30.40.10">
    <property type="entry name" value="Zinc/RING finger domain, C3HC4 (zinc finger)"/>
    <property type="match status" value="1"/>
</dbReference>
<dbReference type="AlphaFoldDB" id="A0A6A5ZUH5"/>
<dbReference type="RefSeq" id="XP_033517748.1">
    <property type="nucleotide sequence ID" value="XM_033671086.1"/>
</dbReference>
<name>A0A6A5ZUH5_9PLEO</name>
<dbReference type="InterPro" id="IPR013083">
    <property type="entry name" value="Znf_RING/FYVE/PHD"/>
</dbReference>
<dbReference type="SUPFAM" id="SSF57850">
    <property type="entry name" value="RING/U-box"/>
    <property type="match status" value="1"/>
</dbReference>
<accession>A0A6A5ZUH5</accession>
<evidence type="ECO:0000313" key="2">
    <source>
        <dbReference type="Proteomes" id="UP000799771"/>
    </source>
</evidence>
<evidence type="ECO:0000313" key="1">
    <source>
        <dbReference type="EMBL" id="KAF2123300.1"/>
    </source>
</evidence>
<proteinExistence type="predicted"/>
<dbReference type="GeneID" id="54411518"/>
<protein>
    <submittedName>
        <fullName evidence="1">Uncharacterized protein</fullName>
    </submittedName>
</protein>
<gene>
    <name evidence="1" type="ORF">P153DRAFT_391679</name>
</gene>
<keyword evidence="2" id="KW-1185">Reference proteome</keyword>
<sequence>MTLSHTLKACITYHITAPPPNHFASTHSTCTICNADADAPYYTKPKSINLIRGTVKMDSCAHVFHKRCLAHSLFKQTAWQDMGWVFVPHGA</sequence>
<organism evidence="1 2">
    <name type="scientific">Dothidotthia symphoricarpi CBS 119687</name>
    <dbReference type="NCBI Taxonomy" id="1392245"/>
    <lineage>
        <taxon>Eukaryota</taxon>
        <taxon>Fungi</taxon>
        <taxon>Dikarya</taxon>
        <taxon>Ascomycota</taxon>
        <taxon>Pezizomycotina</taxon>
        <taxon>Dothideomycetes</taxon>
        <taxon>Pleosporomycetidae</taxon>
        <taxon>Pleosporales</taxon>
        <taxon>Dothidotthiaceae</taxon>
        <taxon>Dothidotthia</taxon>
    </lineage>
</organism>
<reference evidence="1" key="1">
    <citation type="journal article" date="2020" name="Stud. Mycol.">
        <title>101 Dothideomycetes genomes: a test case for predicting lifestyles and emergence of pathogens.</title>
        <authorList>
            <person name="Haridas S."/>
            <person name="Albert R."/>
            <person name="Binder M."/>
            <person name="Bloem J."/>
            <person name="Labutti K."/>
            <person name="Salamov A."/>
            <person name="Andreopoulos B."/>
            <person name="Baker S."/>
            <person name="Barry K."/>
            <person name="Bills G."/>
            <person name="Bluhm B."/>
            <person name="Cannon C."/>
            <person name="Castanera R."/>
            <person name="Culley D."/>
            <person name="Daum C."/>
            <person name="Ezra D."/>
            <person name="Gonzalez J."/>
            <person name="Henrissat B."/>
            <person name="Kuo A."/>
            <person name="Liang C."/>
            <person name="Lipzen A."/>
            <person name="Lutzoni F."/>
            <person name="Magnuson J."/>
            <person name="Mondo S."/>
            <person name="Nolan M."/>
            <person name="Ohm R."/>
            <person name="Pangilinan J."/>
            <person name="Park H.-J."/>
            <person name="Ramirez L."/>
            <person name="Alfaro M."/>
            <person name="Sun H."/>
            <person name="Tritt A."/>
            <person name="Yoshinaga Y."/>
            <person name="Zwiers L.-H."/>
            <person name="Turgeon B."/>
            <person name="Goodwin S."/>
            <person name="Spatafora J."/>
            <person name="Crous P."/>
            <person name="Grigoriev I."/>
        </authorList>
    </citation>
    <scope>NUCLEOTIDE SEQUENCE</scope>
    <source>
        <strain evidence="1">CBS 119687</strain>
    </source>
</reference>